<dbReference type="EMBL" id="OZ035829">
    <property type="protein sequence ID" value="CAL1610155.1"/>
    <property type="molecule type" value="Genomic_DNA"/>
</dbReference>
<proteinExistence type="predicted"/>
<sequence length="79" mass="8617">MTLKHPQVRHSWPDPCACARHSLLVLSVHGQHSHFLMSVLKVSSWGEKGAATGAAEEESDVSPLVHLFLSVSAEKLHPL</sequence>
<protein>
    <submittedName>
        <fullName evidence="1">Uncharacterized protein</fullName>
    </submittedName>
</protein>
<evidence type="ECO:0000313" key="2">
    <source>
        <dbReference type="Proteomes" id="UP001497482"/>
    </source>
</evidence>
<dbReference type="Proteomes" id="UP001497482">
    <property type="component" value="Chromosome 7"/>
</dbReference>
<reference evidence="1 2" key="1">
    <citation type="submission" date="2024-04" db="EMBL/GenBank/DDBJ databases">
        <authorList>
            <person name="Waldvogel A.-M."/>
            <person name="Schoenle A."/>
        </authorList>
    </citation>
    <scope>NUCLEOTIDE SEQUENCE [LARGE SCALE GENOMIC DNA]</scope>
</reference>
<organism evidence="1 2">
    <name type="scientific">Knipowitschia caucasica</name>
    <name type="common">Caucasian dwarf goby</name>
    <name type="synonym">Pomatoschistus caucasicus</name>
    <dbReference type="NCBI Taxonomy" id="637954"/>
    <lineage>
        <taxon>Eukaryota</taxon>
        <taxon>Metazoa</taxon>
        <taxon>Chordata</taxon>
        <taxon>Craniata</taxon>
        <taxon>Vertebrata</taxon>
        <taxon>Euteleostomi</taxon>
        <taxon>Actinopterygii</taxon>
        <taxon>Neopterygii</taxon>
        <taxon>Teleostei</taxon>
        <taxon>Neoteleostei</taxon>
        <taxon>Acanthomorphata</taxon>
        <taxon>Gobiaria</taxon>
        <taxon>Gobiiformes</taxon>
        <taxon>Gobioidei</taxon>
        <taxon>Gobiidae</taxon>
        <taxon>Gobiinae</taxon>
        <taxon>Knipowitschia</taxon>
    </lineage>
</organism>
<keyword evidence="2" id="KW-1185">Reference proteome</keyword>
<dbReference type="AlphaFoldDB" id="A0AAV2M9V8"/>
<name>A0AAV2M9V8_KNICA</name>
<gene>
    <name evidence="1" type="ORF">KC01_LOCUS36812</name>
</gene>
<evidence type="ECO:0000313" key="1">
    <source>
        <dbReference type="EMBL" id="CAL1610155.1"/>
    </source>
</evidence>
<accession>A0AAV2M9V8</accession>